<dbReference type="PROSITE" id="PS51257">
    <property type="entry name" value="PROKAR_LIPOPROTEIN"/>
    <property type="match status" value="1"/>
</dbReference>
<keyword evidence="2" id="KW-0732">Signal</keyword>
<dbReference type="SUPFAM" id="SSF56954">
    <property type="entry name" value="Outer membrane efflux proteins (OEP)"/>
    <property type="match status" value="1"/>
</dbReference>
<keyword evidence="2" id="KW-0812">Transmembrane</keyword>
<organism evidence="3 4">
    <name type="scientific">Bradyrhizobium erythrophlei</name>
    <dbReference type="NCBI Taxonomy" id="1437360"/>
    <lineage>
        <taxon>Bacteria</taxon>
        <taxon>Pseudomonadati</taxon>
        <taxon>Pseudomonadota</taxon>
        <taxon>Alphaproteobacteria</taxon>
        <taxon>Hyphomicrobiales</taxon>
        <taxon>Nitrobacteraceae</taxon>
        <taxon>Bradyrhizobium</taxon>
    </lineage>
</organism>
<dbReference type="PANTHER" id="PTHR30203:SF25">
    <property type="entry name" value="OUTER MEMBRANE PROTEIN-RELATED"/>
    <property type="match status" value="1"/>
</dbReference>
<reference evidence="3 4" key="1">
    <citation type="submission" date="2016-11" db="EMBL/GenBank/DDBJ databases">
        <authorList>
            <person name="Jaros S."/>
            <person name="Januszkiewicz K."/>
            <person name="Wedrychowicz H."/>
        </authorList>
    </citation>
    <scope>NUCLEOTIDE SEQUENCE [LARGE SCALE GENOMIC DNA]</scope>
    <source>
        <strain evidence="3 4">GAS138</strain>
    </source>
</reference>
<dbReference type="Gene3D" id="2.20.200.10">
    <property type="entry name" value="Outer membrane efflux proteins (OEP)"/>
    <property type="match status" value="1"/>
</dbReference>
<dbReference type="GO" id="GO:0015562">
    <property type="term" value="F:efflux transmembrane transporter activity"/>
    <property type="evidence" value="ECO:0007669"/>
    <property type="project" value="InterPro"/>
</dbReference>
<dbReference type="Gene3D" id="1.20.1600.10">
    <property type="entry name" value="Outer membrane efflux proteins (OEP)"/>
    <property type="match status" value="1"/>
</dbReference>
<protein>
    <submittedName>
        <fullName evidence="3">Efflux transporter, outer membrane factor (OMF) lipoprotein, NodT family</fullName>
    </submittedName>
</protein>
<dbReference type="NCBIfam" id="TIGR01845">
    <property type="entry name" value="outer_NodT"/>
    <property type="match status" value="1"/>
</dbReference>
<dbReference type="InterPro" id="IPR003423">
    <property type="entry name" value="OMP_efflux"/>
</dbReference>
<evidence type="ECO:0000256" key="2">
    <source>
        <dbReference type="RuleBase" id="RU362097"/>
    </source>
</evidence>
<dbReference type="AlphaFoldDB" id="A0A1M5HGE9"/>
<evidence type="ECO:0000313" key="3">
    <source>
        <dbReference type="EMBL" id="SHG15001.1"/>
    </source>
</evidence>
<keyword evidence="2" id="KW-0472">Membrane</keyword>
<keyword evidence="2" id="KW-1134">Transmembrane beta strand</keyword>
<accession>A0A1M5HGE9</accession>
<proteinExistence type="inferred from homology"/>
<name>A0A1M5HGE9_9BRAD</name>
<dbReference type="Pfam" id="PF02321">
    <property type="entry name" value="OEP"/>
    <property type="match status" value="2"/>
</dbReference>
<dbReference type="OrthoDB" id="7181739at2"/>
<feature type="signal peptide" evidence="2">
    <location>
        <begin position="1"/>
        <end position="20"/>
    </location>
</feature>
<keyword evidence="2" id="KW-0564">Palmitate</keyword>
<dbReference type="Proteomes" id="UP000189796">
    <property type="component" value="Chromosome I"/>
</dbReference>
<dbReference type="RefSeq" id="WP_154071947.1">
    <property type="nucleotide sequence ID" value="NZ_LT670817.1"/>
</dbReference>
<feature type="chain" id="PRO_5011820812" evidence="2">
    <location>
        <begin position="21"/>
        <end position="497"/>
    </location>
</feature>
<comment type="subcellular location">
    <subcellularLocation>
        <location evidence="2">Cell membrane</location>
        <topology evidence="2">Lipid-anchor</topology>
    </subcellularLocation>
</comment>
<dbReference type="PANTHER" id="PTHR30203">
    <property type="entry name" value="OUTER MEMBRANE CATION EFFLUX PROTEIN"/>
    <property type="match status" value="1"/>
</dbReference>
<evidence type="ECO:0000256" key="1">
    <source>
        <dbReference type="ARBA" id="ARBA00007613"/>
    </source>
</evidence>
<evidence type="ECO:0000313" key="4">
    <source>
        <dbReference type="Proteomes" id="UP000189796"/>
    </source>
</evidence>
<sequence length="497" mass="53898">MRALRLMACLSVPMLGIGLAGCTVGPNFESPEIAEAPRRTSPEAANVPSRAVVGEIDQAWWKSFRDPQLSSLVERLVVQNLDLKTAAERVVQSVAQRQVAVSQGLPHIEGQSLSTYNRVSPNGPISEFVPAPGSSVNYALFQDGLTSSWQLDLFGRVRRAVEAADANALAAVENRHGVALAAVAELAQSYMQLRGTQNRLDIAKRNLGLAEQSLDLVKARFGNGVATTLELAQARAQQATIAATLPPLRTQEAELINAVGLLLGEAPRALESELRRPRALPRMPRRIPLGLPGTLIRRRPDVREAEAQLHEATAETGVAVANFYPDVTLNGAASVQSLHLSNLFSLGSTAFSVGPDISIPIFEGGRLRGALALRESRQRETAIVFQRTVLRAWQEVDDALTAYSEAQRRRADLARAVTENQAALQAAQQRYSEGAIDFLNVNTTQAQLLQSENDLADIDTRIATDLVNLYRALGEGWEDADVAVRADRAPRRRIGTP</sequence>
<gene>
    <name evidence="3" type="ORF">SAMN05443248_0463</name>
</gene>
<keyword evidence="2 3" id="KW-0449">Lipoprotein</keyword>
<dbReference type="GO" id="GO:0005886">
    <property type="term" value="C:plasma membrane"/>
    <property type="evidence" value="ECO:0007669"/>
    <property type="project" value="UniProtKB-SubCell"/>
</dbReference>
<dbReference type="InterPro" id="IPR010131">
    <property type="entry name" value="MdtP/NodT-like"/>
</dbReference>
<comment type="similarity">
    <text evidence="1 2">Belongs to the outer membrane factor (OMF) (TC 1.B.17) family.</text>
</comment>
<dbReference type="EMBL" id="LT670817">
    <property type="protein sequence ID" value="SHG15001.1"/>
    <property type="molecule type" value="Genomic_DNA"/>
</dbReference>